<reference evidence="2" key="1">
    <citation type="journal article" date="2015" name="Nat. Genet.">
        <title>The genome and transcriptome of the zoonotic hookworm Ancylostoma ceylanicum identify infection-specific gene families.</title>
        <authorList>
            <person name="Schwarz E.M."/>
            <person name="Hu Y."/>
            <person name="Antoshechkin I."/>
            <person name="Miller M.M."/>
            <person name="Sternberg P.W."/>
            <person name="Aroian R.V."/>
        </authorList>
    </citation>
    <scope>NUCLEOTIDE SEQUENCE</scope>
    <source>
        <strain evidence="2">HY135</strain>
    </source>
</reference>
<dbReference type="EMBL" id="JARK01001655">
    <property type="protein sequence ID" value="EYB84314.1"/>
    <property type="molecule type" value="Genomic_DNA"/>
</dbReference>
<proteinExistence type="predicted"/>
<protein>
    <submittedName>
        <fullName evidence="1">Uncharacterized protein</fullName>
    </submittedName>
</protein>
<gene>
    <name evidence="1" type="primary">Acey_s0319.g2371</name>
    <name evidence="1" type="ORF">Y032_0319g2371</name>
</gene>
<dbReference type="AlphaFoldDB" id="A0A016S233"/>
<organism evidence="1 2">
    <name type="scientific">Ancylostoma ceylanicum</name>
    <dbReference type="NCBI Taxonomy" id="53326"/>
    <lineage>
        <taxon>Eukaryota</taxon>
        <taxon>Metazoa</taxon>
        <taxon>Ecdysozoa</taxon>
        <taxon>Nematoda</taxon>
        <taxon>Chromadorea</taxon>
        <taxon>Rhabditida</taxon>
        <taxon>Rhabditina</taxon>
        <taxon>Rhabditomorpha</taxon>
        <taxon>Strongyloidea</taxon>
        <taxon>Ancylostomatidae</taxon>
        <taxon>Ancylostomatinae</taxon>
        <taxon>Ancylostoma</taxon>
    </lineage>
</organism>
<dbReference type="STRING" id="53326.A0A016S233"/>
<accession>A0A016S233</accession>
<comment type="caution">
    <text evidence="1">The sequence shown here is derived from an EMBL/GenBank/DDBJ whole genome shotgun (WGS) entry which is preliminary data.</text>
</comment>
<keyword evidence="2" id="KW-1185">Reference proteome</keyword>
<sequence length="98" mass="11232">MAILVPATPVDAIDLCSVWNVVQCSVWNAQHPHDFDALRAYTLSGKLVRAVDAWETAPSFPVFRRVSRRFITAYEFIVPENLEIERNLQHKNFRGCCL</sequence>
<dbReference type="Proteomes" id="UP000024635">
    <property type="component" value="Unassembled WGS sequence"/>
</dbReference>
<name>A0A016S233_9BILA</name>
<evidence type="ECO:0000313" key="2">
    <source>
        <dbReference type="Proteomes" id="UP000024635"/>
    </source>
</evidence>
<evidence type="ECO:0000313" key="1">
    <source>
        <dbReference type="EMBL" id="EYB84314.1"/>
    </source>
</evidence>